<protein>
    <submittedName>
        <fullName evidence="4">Fe-S cluster assembly protein SufD</fullName>
    </submittedName>
</protein>
<evidence type="ECO:0000313" key="6">
    <source>
        <dbReference type="Proteomes" id="UP001284901"/>
    </source>
</evidence>
<evidence type="ECO:0000256" key="2">
    <source>
        <dbReference type="SAM" id="MobiDB-lite"/>
    </source>
</evidence>
<dbReference type="PANTHER" id="PTHR43575:SF1">
    <property type="entry name" value="PROTEIN ABCI7, CHLOROPLASTIC"/>
    <property type="match status" value="1"/>
</dbReference>
<dbReference type="PANTHER" id="PTHR43575">
    <property type="entry name" value="PROTEIN ABCI7, CHLOROPLASTIC"/>
    <property type="match status" value="1"/>
</dbReference>
<accession>A0AAW9H9Y2</accession>
<sequence>MVSTDHSQAVLADEGFHTAHADRSDRFASFNPEEFPIPRGTGEEEDWRFTPMDRVAPFIHNVEGVRDATVTATVVGGARVEEVDRSDPRLGTVGKPDDRAAALAWSAFQRAHIVTLDGSEHADVVAMITGEGTLSVAHTLITAAPEASGTVVLEHTGSGDLTETVEIEVGAHADLTVVSVQEQERCASQHSAQRIRVGEGAKFRHIVVTIGGDLIRMTTACELEGERSDTELLGAYITESHQHHEHRIFVDHVAPHCKSRATYKGALQGDEAHSVWIGDVLIRAQAAQTDTYELNRNLVLTEGAKADSVPNLEILTGDIAGAGHASATGRFDDEQLFYLMARGIPADVARRLVVRGFFAELVEQIEVDSVRTKLMDAIERELDLADAGSGEEA</sequence>
<gene>
    <name evidence="4" type="primary">sufD</name>
    <name evidence="4" type="ORF">R6G74_01135</name>
    <name evidence="5" type="ORF">R6P33_04470</name>
</gene>
<dbReference type="SUPFAM" id="SSF101960">
    <property type="entry name" value="Stabilizer of iron transporter SufD"/>
    <property type="match status" value="1"/>
</dbReference>
<dbReference type="RefSeq" id="WP_087070735.1">
    <property type="nucleotide sequence ID" value="NZ_CAUPFC010000032.1"/>
</dbReference>
<dbReference type="GO" id="GO:0016226">
    <property type="term" value="P:iron-sulfur cluster assembly"/>
    <property type="evidence" value="ECO:0007669"/>
    <property type="project" value="InterPro"/>
</dbReference>
<evidence type="ECO:0000313" key="7">
    <source>
        <dbReference type="Proteomes" id="UP001288320"/>
    </source>
</evidence>
<dbReference type="GeneID" id="92814263"/>
<dbReference type="InterPro" id="IPR011542">
    <property type="entry name" value="SUF_FeS_clus_asmbl_SufD"/>
</dbReference>
<dbReference type="EMBL" id="JAWNFV010000002">
    <property type="protein sequence ID" value="MDY5139922.1"/>
    <property type="molecule type" value="Genomic_DNA"/>
</dbReference>
<evidence type="ECO:0000313" key="5">
    <source>
        <dbReference type="EMBL" id="MDY5146277.1"/>
    </source>
</evidence>
<dbReference type="Pfam" id="PF01458">
    <property type="entry name" value="SUFBD_core"/>
    <property type="match status" value="1"/>
</dbReference>
<comment type="similarity">
    <text evidence="1">Belongs to the iron-sulfur cluster assembly SufBD family.</text>
</comment>
<evidence type="ECO:0000259" key="3">
    <source>
        <dbReference type="Pfam" id="PF01458"/>
    </source>
</evidence>
<dbReference type="Proteomes" id="UP001288320">
    <property type="component" value="Unassembled WGS sequence"/>
</dbReference>
<feature type="domain" description="SUF system FeS cluster assembly SufBD core" evidence="3">
    <location>
        <begin position="128"/>
        <end position="357"/>
    </location>
</feature>
<name>A0AAW9H9Y2_9ACTO</name>
<dbReference type="InterPro" id="IPR000825">
    <property type="entry name" value="SUF_FeS_clus_asmbl_SufBD_core"/>
</dbReference>
<proteinExistence type="inferred from homology"/>
<organism evidence="4 7">
    <name type="scientific">Actinotignum timonense</name>
    <dbReference type="NCBI Taxonomy" id="1870995"/>
    <lineage>
        <taxon>Bacteria</taxon>
        <taxon>Bacillati</taxon>
        <taxon>Actinomycetota</taxon>
        <taxon>Actinomycetes</taxon>
        <taxon>Actinomycetales</taxon>
        <taxon>Actinomycetaceae</taxon>
        <taxon>Actinotignum</taxon>
    </lineage>
</organism>
<dbReference type="NCBIfam" id="TIGR01981">
    <property type="entry name" value="sufD"/>
    <property type="match status" value="1"/>
</dbReference>
<evidence type="ECO:0000256" key="1">
    <source>
        <dbReference type="ARBA" id="ARBA00043967"/>
    </source>
</evidence>
<keyword evidence="6" id="KW-1185">Reference proteome</keyword>
<feature type="region of interest" description="Disordered" evidence="2">
    <location>
        <begin position="23"/>
        <end position="44"/>
    </location>
</feature>
<dbReference type="AlphaFoldDB" id="A0AAW9H9Y2"/>
<dbReference type="InterPro" id="IPR037284">
    <property type="entry name" value="SUF_FeS_clus_asmbl_SufBD_sf"/>
</dbReference>
<evidence type="ECO:0000313" key="4">
    <source>
        <dbReference type="EMBL" id="MDY5139922.1"/>
    </source>
</evidence>
<dbReference type="InterPro" id="IPR055346">
    <property type="entry name" value="Fe-S_cluster_assembly_SufBD"/>
</dbReference>
<dbReference type="Proteomes" id="UP001284901">
    <property type="component" value="Unassembled WGS sequence"/>
</dbReference>
<dbReference type="EMBL" id="JAWNFY010000010">
    <property type="protein sequence ID" value="MDY5146277.1"/>
    <property type="molecule type" value="Genomic_DNA"/>
</dbReference>
<reference evidence="4 6" key="1">
    <citation type="submission" date="2023-10" db="EMBL/GenBank/DDBJ databases">
        <title>Whole Genome based description of the genera Actinobaculum and Actinotignum reveals a complex phylogenetic relationship within the species included in the genus Actinotignum.</title>
        <authorList>
            <person name="Jensen C.S."/>
            <person name="Dargis R."/>
            <person name="Kemp M."/>
            <person name="Christensen J.J."/>
        </authorList>
    </citation>
    <scope>NUCLEOTIDE SEQUENCE</scope>
    <source>
        <strain evidence="5 6">SLA_B089</strain>
        <strain evidence="4">SLA_B245</strain>
    </source>
</reference>
<comment type="caution">
    <text evidence="4">The sequence shown here is derived from an EMBL/GenBank/DDBJ whole genome shotgun (WGS) entry which is preliminary data.</text>
</comment>